<sequence>MNPLDLAVPLGFGIVSSLHCSQMCGPIVLSYSLSGGGRPASHVLYNAGRILTYALLGALAGAAGNAVGLLGRLAGFERTTALVAGALMILAGILMSPLLPKSGLVRIERFGISRHFNRFLGPLFRSPRPIARLALGAIMGFLPCGLLYAAVLQAAATGSALHGAFSMAAFGLGTAVCLLAIGLFSTSIGARLGRWNLLLPAISMVIMGVFLLWRGLMPGPAMSMGNCHGHS</sequence>
<keyword evidence="1" id="KW-1133">Transmembrane helix</keyword>
<gene>
    <name evidence="3" type="ORF">IRI77_15555</name>
</gene>
<keyword evidence="4" id="KW-1185">Reference proteome</keyword>
<dbReference type="InterPro" id="IPR039447">
    <property type="entry name" value="UreH-like_TM_dom"/>
</dbReference>
<feature type="transmembrane region" description="Helical" evidence="1">
    <location>
        <begin position="6"/>
        <end position="29"/>
    </location>
</feature>
<organism evidence="3 4">
    <name type="scientific">Paludibaculum fermentans</name>
    <dbReference type="NCBI Taxonomy" id="1473598"/>
    <lineage>
        <taxon>Bacteria</taxon>
        <taxon>Pseudomonadati</taxon>
        <taxon>Acidobacteriota</taxon>
        <taxon>Terriglobia</taxon>
        <taxon>Bryobacterales</taxon>
        <taxon>Bryobacteraceae</taxon>
        <taxon>Paludibaculum</taxon>
    </lineage>
</organism>
<protein>
    <submittedName>
        <fullName evidence="3">Sulfite exporter TauE/SafE family protein</fullName>
    </submittedName>
</protein>
<keyword evidence="1" id="KW-0812">Transmembrane</keyword>
<dbReference type="PANTHER" id="PTHR42208:SF1">
    <property type="entry name" value="HEAVY METAL TRANSPORTER"/>
    <property type="match status" value="1"/>
</dbReference>
<dbReference type="Proteomes" id="UP000593892">
    <property type="component" value="Chromosome"/>
</dbReference>
<dbReference type="KEGG" id="pfer:IRI77_15555"/>
<evidence type="ECO:0000256" key="1">
    <source>
        <dbReference type="SAM" id="Phobius"/>
    </source>
</evidence>
<evidence type="ECO:0000259" key="2">
    <source>
        <dbReference type="Pfam" id="PF13386"/>
    </source>
</evidence>
<dbReference type="SUPFAM" id="SSF103473">
    <property type="entry name" value="MFS general substrate transporter"/>
    <property type="match status" value="1"/>
</dbReference>
<feature type="transmembrane region" description="Helical" evidence="1">
    <location>
        <begin position="197"/>
        <end position="216"/>
    </location>
</feature>
<keyword evidence="1" id="KW-0472">Membrane</keyword>
<feature type="transmembrane region" description="Helical" evidence="1">
    <location>
        <begin position="133"/>
        <end position="152"/>
    </location>
</feature>
<feature type="transmembrane region" description="Helical" evidence="1">
    <location>
        <begin position="50"/>
        <end position="74"/>
    </location>
</feature>
<feature type="domain" description="Urease accessory protein UreH-like transmembrane" evidence="2">
    <location>
        <begin position="12"/>
        <end position="209"/>
    </location>
</feature>
<evidence type="ECO:0000313" key="4">
    <source>
        <dbReference type="Proteomes" id="UP000593892"/>
    </source>
</evidence>
<accession>A0A7S7NWZ5</accession>
<dbReference type="PANTHER" id="PTHR42208">
    <property type="entry name" value="HEAVY METAL TRANSPORTER-RELATED"/>
    <property type="match status" value="1"/>
</dbReference>
<feature type="transmembrane region" description="Helical" evidence="1">
    <location>
        <begin position="164"/>
        <end position="185"/>
    </location>
</feature>
<dbReference type="RefSeq" id="WP_194452959.1">
    <property type="nucleotide sequence ID" value="NZ_CP063849.1"/>
</dbReference>
<dbReference type="Pfam" id="PF13386">
    <property type="entry name" value="DsbD_2"/>
    <property type="match status" value="1"/>
</dbReference>
<feature type="transmembrane region" description="Helical" evidence="1">
    <location>
        <begin position="80"/>
        <end position="99"/>
    </location>
</feature>
<name>A0A7S7NWZ5_PALFE</name>
<dbReference type="AlphaFoldDB" id="A0A7S7NWZ5"/>
<dbReference type="EMBL" id="CP063849">
    <property type="protein sequence ID" value="QOY91305.1"/>
    <property type="molecule type" value="Genomic_DNA"/>
</dbReference>
<proteinExistence type="predicted"/>
<dbReference type="InterPro" id="IPR036259">
    <property type="entry name" value="MFS_trans_sf"/>
</dbReference>
<evidence type="ECO:0000313" key="3">
    <source>
        <dbReference type="EMBL" id="QOY91305.1"/>
    </source>
</evidence>
<reference evidence="3 4" key="1">
    <citation type="submission" date="2020-10" db="EMBL/GenBank/DDBJ databases">
        <title>Complete genome sequence of Paludibaculum fermentans P105T, a facultatively anaerobic acidobacterium capable of dissimilatory Fe(III) reduction.</title>
        <authorList>
            <person name="Dedysh S.N."/>
            <person name="Beletsky A.V."/>
            <person name="Kulichevskaya I.S."/>
            <person name="Mardanov A.V."/>
            <person name="Ravin N.V."/>
        </authorList>
    </citation>
    <scope>NUCLEOTIDE SEQUENCE [LARGE SCALE GENOMIC DNA]</scope>
    <source>
        <strain evidence="3 4">P105</strain>
    </source>
</reference>